<evidence type="ECO:0000256" key="2">
    <source>
        <dbReference type="ARBA" id="ARBA00022801"/>
    </source>
</evidence>
<keyword evidence="3" id="KW-0865">Zymogen</keyword>
<accession>A0ABN2GDM4</accession>
<evidence type="ECO:0000313" key="5">
    <source>
        <dbReference type="Proteomes" id="UP001500064"/>
    </source>
</evidence>
<organism evidence="4 5">
    <name type="scientific">Nonomuraea maheshkhaliensis</name>
    <dbReference type="NCBI Taxonomy" id="419590"/>
    <lineage>
        <taxon>Bacteria</taxon>
        <taxon>Bacillati</taxon>
        <taxon>Actinomycetota</taxon>
        <taxon>Actinomycetes</taxon>
        <taxon>Streptosporangiales</taxon>
        <taxon>Streptosporangiaceae</taxon>
        <taxon>Nonomuraea</taxon>
    </lineage>
</organism>
<dbReference type="InterPro" id="IPR043146">
    <property type="entry name" value="Penicillin_amidase_N_B-knob"/>
</dbReference>
<reference evidence="4 5" key="1">
    <citation type="journal article" date="2019" name="Int. J. Syst. Evol. Microbiol.">
        <title>The Global Catalogue of Microorganisms (GCM) 10K type strain sequencing project: providing services to taxonomists for standard genome sequencing and annotation.</title>
        <authorList>
            <consortium name="The Broad Institute Genomics Platform"/>
            <consortium name="The Broad Institute Genome Sequencing Center for Infectious Disease"/>
            <person name="Wu L."/>
            <person name="Ma J."/>
        </authorList>
    </citation>
    <scope>NUCLEOTIDE SEQUENCE [LARGE SCALE GENOMIC DNA]</scope>
    <source>
        <strain evidence="4 5">JCM 13929</strain>
    </source>
</reference>
<dbReference type="CDD" id="cd03747">
    <property type="entry name" value="Ntn_PGA_like"/>
    <property type="match status" value="1"/>
</dbReference>
<keyword evidence="5" id="KW-1185">Reference proteome</keyword>
<dbReference type="SUPFAM" id="SSF56235">
    <property type="entry name" value="N-terminal nucleophile aminohydrolases (Ntn hydrolases)"/>
    <property type="match status" value="1"/>
</dbReference>
<dbReference type="Pfam" id="PF01804">
    <property type="entry name" value="Penicil_amidase"/>
    <property type="match status" value="1"/>
</dbReference>
<name>A0ABN2GDM4_9ACTN</name>
<dbReference type="Proteomes" id="UP001500064">
    <property type="component" value="Unassembled WGS sequence"/>
</dbReference>
<dbReference type="EMBL" id="BAAAMU010000084">
    <property type="protein sequence ID" value="GAA1669544.1"/>
    <property type="molecule type" value="Genomic_DNA"/>
</dbReference>
<dbReference type="PANTHER" id="PTHR34218">
    <property type="entry name" value="PEPTIDASE S45 PENICILLIN AMIDASE"/>
    <property type="match status" value="1"/>
</dbReference>
<dbReference type="PANTHER" id="PTHR34218:SF4">
    <property type="entry name" value="ACYL-HOMOSERINE LACTONE ACYLASE QUIP"/>
    <property type="match status" value="1"/>
</dbReference>
<comment type="similarity">
    <text evidence="1">Belongs to the peptidase S45 family.</text>
</comment>
<dbReference type="InterPro" id="IPR029055">
    <property type="entry name" value="Ntn_hydrolases_N"/>
</dbReference>
<proteinExistence type="inferred from homology"/>
<gene>
    <name evidence="4" type="ORF">GCM10009733_078700</name>
</gene>
<keyword evidence="2" id="KW-0378">Hydrolase</keyword>
<evidence type="ECO:0000256" key="3">
    <source>
        <dbReference type="ARBA" id="ARBA00023145"/>
    </source>
</evidence>
<evidence type="ECO:0000313" key="4">
    <source>
        <dbReference type="EMBL" id="GAA1669544.1"/>
    </source>
</evidence>
<dbReference type="InterPro" id="IPR002692">
    <property type="entry name" value="S45"/>
</dbReference>
<dbReference type="InterPro" id="IPR014395">
    <property type="entry name" value="Pen/GL7ACA/AHL_acylase"/>
</dbReference>
<protein>
    <submittedName>
        <fullName evidence="4">Penicillin acylase family protein</fullName>
    </submittedName>
</protein>
<sequence>MPLTGFPGARLMRVMGRILLAVIMLAVPLHVIPEKRFQVPGLRAPAEIIVDRWGVPHIYAENDQDLFLAQGFNAARDRLFQLDLWRRRGLGLLSEVFGPEHAERDRAARLFLYRGDMDREWAAYGPGARQAATAFTAGINAYVAHLEEHPEAMPPEFTRLGYRPSRWRPEDVVRVRSHGLAMNLSTEVLRAAVVCKAGIEADRKLWRLQPAHETRVPRGLDPCAIPADVLRVYQLGTQGVRVTGNTLVTEPRAVSEGSNAWAVSPGRTATGRPVLASDPHRSLTAPALRYLTHLSAPGLDVIGAGEPALPGVSIGHNGTIAFGLTVFAMDQEDLYVYRTKGDSYAYKGGWEPFREVTEQIAGRPAKLTFTRHGPVIATDPERGLAYALRTTWLEPGTAPYFGSMRYLRARDFGGFTEAMRTWGGPPENQIYADSRGHVGWVPGGLAPKRTGYDGLLPVPGDGRYEWAGFRDGRELPRLLDPPAGFVASANEYNLPPGAPVVGYEWDQPFRRQRIDEVLSADQRADVRSSARLQNDVVSLPARSLVPLLRDLTTQDPSAVRALAVLKGFDGVCAVDSGPAALFETWLTRHLGPGFVAESGLPPEVPFFDLRTILEELARGGHEALIVRTLAAAYDDVAARLGPDPAAWRWGDLQRTTFTSAAGDDVGPFPRGGSAYTVNASTYLPTDFRHVSGASFRMVLDVGAWDNSLAINAPGQSGDPRDPHYRDLAASWQRGEYFPLVYGRAAVESAAAGRITLTPVSG</sequence>
<dbReference type="PIRSF" id="PIRSF001227">
    <property type="entry name" value="Pen_acylase"/>
    <property type="match status" value="1"/>
</dbReference>
<dbReference type="Gene3D" id="3.60.20.10">
    <property type="entry name" value="Glutamine Phosphoribosylpyrophosphate, subunit 1, domain 1"/>
    <property type="match status" value="1"/>
</dbReference>
<dbReference type="Gene3D" id="2.30.120.10">
    <property type="match status" value="1"/>
</dbReference>
<comment type="caution">
    <text evidence="4">The sequence shown here is derived from an EMBL/GenBank/DDBJ whole genome shotgun (WGS) entry which is preliminary data.</text>
</comment>
<dbReference type="Gene3D" id="1.10.439.10">
    <property type="entry name" value="Penicillin Amidohydrolase, domain 1"/>
    <property type="match status" value="1"/>
</dbReference>
<evidence type="ECO:0000256" key="1">
    <source>
        <dbReference type="ARBA" id="ARBA00006586"/>
    </source>
</evidence>
<dbReference type="Gene3D" id="1.10.1400.10">
    <property type="match status" value="1"/>
</dbReference>
<dbReference type="InterPro" id="IPR023343">
    <property type="entry name" value="Penicillin_amidase_dom1"/>
</dbReference>
<dbReference type="InterPro" id="IPR043147">
    <property type="entry name" value="Penicillin_amidase_A-knob"/>
</dbReference>